<dbReference type="EMBL" id="RDQJ01000010">
    <property type="protein sequence ID" value="RMX14885.1"/>
    <property type="molecule type" value="Genomic_DNA"/>
</dbReference>
<dbReference type="Proteomes" id="UP000275180">
    <property type="component" value="Unassembled WGS sequence"/>
</dbReference>
<dbReference type="SUPFAM" id="SSF63829">
    <property type="entry name" value="Calcium-dependent phosphotriesterase"/>
    <property type="match status" value="1"/>
</dbReference>
<evidence type="ECO:0008006" key="3">
    <source>
        <dbReference type="Google" id="ProtNLM"/>
    </source>
</evidence>
<dbReference type="InterPro" id="IPR011042">
    <property type="entry name" value="6-blade_b-propeller_TolB-like"/>
</dbReference>
<reference evidence="1 2" key="1">
    <citation type="submission" date="2018-10" db="EMBL/GenBank/DDBJ databases">
        <title>Comamonadaceae CDC group NO-1 genome sequencing and assembly.</title>
        <authorList>
            <person name="Bernier A.-M."/>
            <person name="Bernard K."/>
        </authorList>
    </citation>
    <scope>NUCLEOTIDE SEQUENCE [LARGE SCALE GENOMIC DNA]</scope>
    <source>
        <strain evidence="1 2">NML180582</strain>
    </source>
</reference>
<dbReference type="Gene3D" id="2.120.10.30">
    <property type="entry name" value="TolB, C-terminal domain"/>
    <property type="match status" value="1"/>
</dbReference>
<proteinExistence type="predicted"/>
<organism evidence="1 2">
    <name type="scientific">Vandammella animalimorsus</name>
    <dbReference type="NCBI Taxonomy" id="2029117"/>
    <lineage>
        <taxon>Bacteria</taxon>
        <taxon>Pseudomonadati</taxon>
        <taxon>Pseudomonadota</taxon>
        <taxon>Betaproteobacteria</taxon>
        <taxon>Burkholderiales</taxon>
        <taxon>Comamonadaceae</taxon>
        <taxon>Vandammella</taxon>
    </lineage>
</organism>
<evidence type="ECO:0000313" key="1">
    <source>
        <dbReference type="EMBL" id="RMX14885.1"/>
    </source>
</evidence>
<gene>
    <name evidence="1" type="ORF">EBQ34_08210</name>
</gene>
<protein>
    <recommendedName>
        <fullName evidence="3">SMP-30/Gluconolactonase/LRE-like region domain-containing protein</fullName>
    </recommendedName>
</protein>
<sequence>MPHDAQQAAPLRNVLEPRALAEGPDGSLFIADNVEHFNGSLIMPYRQQAGLGNGIWRRTAEGQLTQLAGFAALPSRIGIRDGQGPAAEFSSIGALCSMPDGSLLLTDQSLLRSVSLDGTVSTLQRSPHSALHGLRCGPGGQHLSFLDLGAGQSAVYALDRQAALGYTSAEPAHVLAALDGRLAWVLASDRSRMSLIDLHSGQVIPGSTVPFVGSTASTSGNGVPPIEMPLRAAAAANGVAYFTSGQSIVKISYLGP</sequence>
<name>A0A3M6RHY0_9BURK</name>
<accession>A0A3M6RHY0</accession>
<evidence type="ECO:0000313" key="2">
    <source>
        <dbReference type="Proteomes" id="UP000275180"/>
    </source>
</evidence>
<dbReference type="AlphaFoldDB" id="A0A3M6RHY0"/>
<comment type="caution">
    <text evidence="1">The sequence shown here is derived from an EMBL/GenBank/DDBJ whole genome shotgun (WGS) entry which is preliminary data.</text>
</comment>